<name>A0AC34RB18_9BILA</name>
<evidence type="ECO:0000313" key="2">
    <source>
        <dbReference type="WBParaSite" id="JU765_v2.g5182.t1"/>
    </source>
</evidence>
<protein>
    <submittedName>
        <fullName evidence="2">Uncharacterized protein</fullName>
    </submittedName>
</protein>
<evidence type="ECO:0000313" key="1">
    <source>
        <dbReference type="Proteomes" id="UP000887576"/>
    </source>
</evidence>
<proteinExistence type="predicted"/>
<dbReference type="Proteomes" id="UP000887576">
    <property type="component" value="Unplaced"/>
</dbReference>
<reference evidence="2" key="1">
    <citation type="submission" date="2022-11" db="UniProtKB">
        <authorList>
            <consortium name="WormBaseParasite"/>
        </authorList>
    </citation>
    <scope>IDENTIFICATION</scope>
</reference>
<sequence length="159" mass="18883">MKAVFIVLCMMFVVINGFEYGKDLVTRECAFTFMDSNLGSHDRNYENYLGDKYTYWVRHCSYDNRVIVECSNGKINPGAIIEVTEYDNWPNENDHVDRFEWTKIADDGKSAYVDIHIDPAQLMDQFMDDYAELYWWFDNPCSDGKSYNDRDMFKQKFVF</sequence>
<dbReference type="WBParaSite" id="JU765_v2.g5182.t1">
    <property type="protein sequence ID" value="JU765_v2.g5182.t1"/>
    <property type="gene ID" value="JU765_v2.g5182"/>
</dbReference>
<organism evidence="1 2">
    <name type="scientific">Panagrolaimus sp. JU765</name>
    <dbReference type="NCBI Taxonomy" id="591449"/>
    <lineage>
        <taxon>Eukaryota</taxon>
        <taxon>Metazoa</taxon>
        <taxon>Ecdysozoa</taxon>
        <taxon>Nematoda</taxon>
        <taxon>Chromadorea</taxon>
        <taxon>Rhabditida</taxon>
        <taxon>Tylenchina</taxon>
        <taxon>Panagrolaimomorpha</taxon>
        <taxon>Panagrolaimoidea</taxon>
        <taxon>Panagrolaimidae</taxon>
        <taxon>Panagrolaimus</taxon>
    </lineage>
</organism>
<accession>A0AC34RB18</accession>